<dbReference type="RefSeq" id="WP_150642720.1">
    <property type="nucleotide sequence ID" value="NZ_CABVHQ010000024.1"/>
</dbReference>
<evidence type="ECO:0000313" key="2">
    <source>
        <dbReference type="EMBL" id="VVO02488.1"/>
    </source>
</evidence>
<accession>A0A5E7CJV7</accession>
<dbReference type="Proteomes" id="UP000337909">
    <property type="component" value="Unassembled WGS sequence"/>
</dbReference>
<keyword evidence="1" id="KW-1133">Transmembrane helix</keyword>
<feature type="transmembrane region" description="Helical" evidence="1">
    <location>
        <begin position="171"/>
        <end position="188"/>
    </location>
</feature>
<evidence type="ECO:0000256" key="1">
    <source>
        <dbReference type="SAM" id="Phobius"/>
    </source>
</evidence>
<gene>
    <name evidence="2" type="primary">yebS</name>
    <name evidence="2" type="ORF">PS691_02741</name>
</gene>
<evidence type="ECO:0000313" key="3">
    <source>
        <dbReference type="Proteomes" id="UP000337909"/>
    </source>
</evidence>
<keyword evidence="1" id="KW-0472">Membrane</keyword>
<organism evidence="2 3">
    <name type="scientific">Pseudomonas fluorescens</name>
    <dbReference type="NCBI Taxonomy" id="294"/>
    <lineage>
        <taxon>Bacteria</taxon>
        <taxon>Pseudomonadati</taxon>
        <taxon>Pseudomonadota</taxon>
        <taxon>Gammaproteobacteria</taxon>
        <taxon>Pseudomonadales</taxon>
        <taxon>Pseudomonadaceae</taxon>
        <taxon>Pseudomonas</taxon>
    </lineage>
</organism>
<name>A0A5E7CJV7_PSEFL</name>
<feature type="transmembrane region" description="Helical" evidence="1">
    <location>
        <begin position="93"/>
        <end position="123"/>
    </location>
</feature>
<dbReference type="InterPro" id="IPR007498">
    <property type="entry name" value="PqiA-like"/>
</dbReference>
<sequence>MTSSPAWIICEHCDSVYKAVPLAKAQTARCIRCAAILDRPDPFSIQQLLALSISAALLFVFANAFPIMTISLQGLSNQATLWQSVQALAQGEISVIAAVTGLAIILAPLLQICLSCWVLGFALAGRAAPGFKNCMRALEHLRPWSMLEVCLLGILVAIIKLAGMLDVHPGTGLWALAMLTVLIILISGKGIRRLWKDLEDVIR</sequence>
<reference evidence="2 3" key="1">
    <citation type="submission" date="2019-09" db="EMBL/GenBank/DDBJ databases">
        <authorList>
            <person name="Chandra G."/>
            <person name="Truman W A."/>
        </authorList>
    </citation>
    <scope>NUCLEOTIDE SEQUENCE [LARGE SCALE GENOMIC DNA]</scope>
    <source>
        <strain evidence="2">PS691</strain>
    </source>
</reference>
<feature type="transmembrane region" description="Helical" evidence="1">
    <location>
        <begin position="48"/>
        <end position="73"/>
    </location>
</feature>
<dbReference type="AlphaFoldDB" id="A0A5E7CJV7"/>
<dbReference type="Pfam" id="PF04403">
    <property type="entry name" value="PqiA"/>
    <property type="match status" value="1"/>
</dbReference>
<proteinExistence type="predicted"/>
<dbReference type="OrthoDB" id="9807787at2"/>
<protein>
    <submittedName>
        <fullName evidence="2">Inner membrane protein YebS</fullName>
    </submittedName>
</protein>
<dbReference type="EMBL" id="CABVHQ010000024">
    <property type="protein sequence ID" value="VVO02488.1"/>
    <property type="molecule type" value="Genomic_DNA"/>
</dbReference>
<feature type="transmembrane region" description="Helical" evidence="1">
    <location>
        <begin position="144"/>
        <end position="165"/>
    </location>
</feature>
<keyword evidence="1" id="KW-0812">Transmembrane</keyword>